<proteinExistence type="predicted"/>
<evidence type="ECO:0000313" key="2">
    <source>
        <dbReference type="Proteomes" id="UP000789920"/>
    </source>
</evidence>
<organism evidence="1 2">
    <name type="scientific">Racocetra persica</name>
    <dbReference type="NCBI Taxonomy" id="160502"/>
    <lineage>
        <taxon>Eukaryota</taxon>
        <taxon>Fungi</taxon>
        <taxon>Fungi incertae sedis</taxon>
        <taxon>Mucoromycota</taxon>
        <taxon>Glomeromycotina</taxon>
        <taxon>Glomeromycetes</taxon>
        <taxon>Diversisporales</taxon>
        <taxon>Gigasporaceae</taxon>
        <taxon>Racocetra</taxon>
    </lineage>
</organism>
<dbReference type="Proteomes" id="UP000789920">
    <property type="component" value="Unassembled WGS sequence"/>
</dbReference>
<name>A0ACA9SHB0_9GLOM</name>
<gene>
    <name evidence="1" type="ORF">RPERSI_LOCUS31195</name>
</gene>
<feature type="non-terminal residue" evidence="1">
    <location>
        <position position="60"/>
    </location>
</feature>
<keyword evidence="2" id="KW-1185">Reference proteome</keyword>
<accession>A0ACA9SHB0</accession>
<comment type="caution">
    <text evidence="1">The sequence shown here is derived from an EMBL/GenBank/DDBJ whole genome shotgun (WGS) entry which is preliminary data.</text>
</comment>
<dbReference type="EMBL" id="CAJVQC010124824">
    <property type="protein sequence ID" value="CAG8839823.1"/>
    <property type="molecule type" value="Genomic_DNA"/>
</dbReference>
<protein>
    <submittedName>
        <fullName evidence="1">4009_t:CDS:1</fullName>
    </submittedName>
</protein>
<evidence type="ECO:0000313" key="1">
    <source>
        <dbReference type="EMBL" id="CAG8839823.1"/>
    </source>
</evidence>
<feature type="non-terminal residue" evidence="1">
    <location>
        <position position="1"/>
    </location>
</feature>
<sequence>MELFNDSEPIGATDEATTEESNETLNEAVIETYQDDTNHSHKLVFDTDSSDDESNVSSLK</sequence>
<reference evidence="1" key="1">
    <citation type="submission" date="2021-06" db="EMBL/GenBank/DDBJ databases">
        <authorList>
            <person name="Kallberg Y."/>
            <person name="Tangrot J."/>
            <person name="Rosling A."/>
        </authorList>
    </citation>
    <scope>NUCLEOTIDE SEQUENCE</scope>
    <source>
        <strain evidence="1">MA461A</strain>
    </source>
</reference>